<gene>
    <name evidence="3" type="ORF">PHACADRAFT_173705</name>
</gene>
<dbReference type="RefSeq" id="XP_007395881.1">
    <property type="nucleotide sequence ID" value="XM_007395819.1"/>
</dbReference>
<accession>K5VVI9</accession>
<protein>
    <recommendedName>
        <fullName evidence="1">RNA-dependent RNA polymerase</fullName>
        <ecNumber evidence="1">2.7.7.48</ecNumber>
    </recommendedName>
</protein>
<dbReference type="KEGG" id="pco:PHACADRAFT_173705"/>
<dbReference type="GO" id="GO:0003968">
    <property type="term" value="F:RNA-directed RNA polymerase activity"/>
    <property type="evidence" value="ECO:0007669"/>
    <property type="project" value="UniProtKB-KW"/>
</dbReference>
<evidence type="ECO:0000313" key="3">
    <source>
        <dbReference type="EMBL" id="EKM55558.1"/>
    </source>
</evidence>
<dbReference type="EMBL" id="JH930472">
    <property type="protein sequence ID" value="EKM55558.1"/>
    <property type="molecule type" value="Genomic_DNA"/>
</dbReference>
<dbReference type="PANTHER" id="PTHR23079">
    <property type="entry name" value="RNA-DEPENDENT RNA POLYMERASE"/>
    <property type="match status" value="1"/>
</dbReference>
<dbReference type="InterPro" id="IPR057596">
    <property type="entry name" value="RDRP_core"/>
</dbReference>
<dbReference type="OrthoDB" id="6513042at2759"/>
<organism evidence="3 4">
    <name type="scientific">Phanerochaete carnosa (strain HHB-10118-sp)</name>
    <name type="common">White-rot fungus</name>
    <name type="synonym">Peniophora carnosa</name>
    <dbReference type="NCBI Taxonomy" id="650164"/>
    <lineage>
        <taxon>Eukaryota</taxon>
        <taxon>Fungi</taxon>
        <taxon>Dikarya</taxon>
        <taxon>Basidiomycota</taxon>
        <taxon>Agaricomycotina</taxon>
        <taxon>Agaricomycetes</taxon>
        <taxon>Polyporales</taxon>
        <taxon>Phanerochaetaceae</taxon>
        <taxon>Phanerochaete</taxon>
    </lineage>
</organism>
<keyword evidence="4" id="KW-1185">Reference proteome</keyword>
<dbReference type="AlphaFoldDB" id="K5VVI9"/>
<keyword evidence="1" id="KW-0548">Nucleotidyltransferase</keyword>
<evidence type="ECO:0000313" key="4">
    <source>
        <dbReference type="Proteomes" id="UP000008370"/>
    </source>
</evidence>
<dbReference type="GO" id="GO:0030422">
    <property type="term" value="P:siRNA processing"/>
    <property type="evidence" value="ECO:0007669"/>
    <property type="project" value="TreeGrafter"/>
</dbReference>
<dbReference type="HOGENOM" id="CLU_001366_2_1_1"/>
<keyword evidence="1" id="KW-0694">RNA-binding</keyword>
<dbReference type="EC" id="2.7.7.48" evidence="1"/>
<dbReference type="Proteomes" id="UP000008370">
    <property type="component" value="Unassembled WGS sequence"/>
</dbReference>
<reference evidence="3 4" key="1">
    <citation type="journal article" date="2012" name="BMC Genomics">
        <title>Comparative genomics of the white-rot fungi, Phanerochaete carnosa and P. chrysosporium, to elucidate the genetic basis of the distinct wood types they colonize.</title>
        <authorList>
            <person name="Suzuki H."/>
            <person name="MacDonald J."/>
            <person name="Syed K."/>
            <person name="Salamov A."/>
            <person name="Hori C."/>
            <person name="Aerts A."/>
            <person name="Henrissat B."/>
            <person name="Wiebenga A."/>
            <person name="vanKuyk P.A."/>
            <person name="Barry K."/>
            <person name="Lindquist E."/>
            <person name="LaButti K."/>
            <person name="Lapidus A."/>
            <person name="Lucas S."/>
            <person name="Coutinho P."/>
            <person name="Gong Y."/>
            <person name="Samejima M."/>
            <person name="Mahadevan R."/>
            <person name="Abou-Zaid M."/>
            <person name="de Vries R.P."/>
            <person name="Igarashi K."/>
            <person name="Yadav J.S."/>
            <person name="Grigoriev I.V."/>
            <person name="Master E.R."/>
        </authorList>
    </citation>
    <scope>NUCLEOTIDE SEQUENCE [LARGE SCALE GENOMIC DNA]</scope>
    <source>
        <strain evidence="3 4">HHB-10118-sp</strain>
    </source>
</reference>
<proteinExistence type="inferred from homology"/>
<dbReference type="InterPro" id="IPR007855">
    <property type="entry name" value="RDRP"/>
</dbReference>
<dbReference type="InParanoid" id="K5VVI9"/>
<dbReference type="PANTHER" id="PTHR23079:SF55">
    <property type="entry name" value="RNA-DIRECTED RNA POLYMERASE"/>
    <property type="match status" value="1"/>
</dbReference>
<dbReference type="GO" id="GO:0003723">
    <property type="term" value="F:RNA binding"/>
    <property type="evidence" value="ECO:0007669"/>
    <property type="project" value="UniProtKB-KW"/>
</dbReference>
<comment type="catalytic activity">
    <reaction evidence="1">
        <text>RNA(n) + a ribonucleoside 5'-triphosphate = RNA(n+1) + diphosphate</text>
        <dbReference type="Rhea" id="RHEA:21248"/>
        <dbReference type="Rhea" id="RHEA-COMP:14527"/>
        <dbReference type="Rhea" id="RHEA-COMP:17342"/>
        <dbReference type="ChEBI" id="CHEBI:33019"/>
        <dbReference type="ChEBI" id="CHEBI:61557"/>
        <dbReference type="ChEBI" id="CHEBI:140395"/>
        <dbReference type="EC" id="2.7.7.48"/>
    </reaction>
</comment>
<evidence type="ECO:0000256" key="1">
    <source>
        <dbReference type="RuleBase" id="RU363098"/>
    </source>
</evidence>
<dbReference type="Pfam" id="PF05183">
    <property type="entry name" value="RdRP"/>
    <property type="match status" value="1"/>
</dbReference>
<dbReference type="GO" id="GO:0031380">
    <property type="term" value="C:nuclear RNA-directed RNA polymerase complex"/>
    <property type="evidence" value="ECO:0007669"/>
    <property type="project" value="TreeGrafter"/>
</dbReference>
<evidence type="ECO:0000259" key="2">
    <source>
        <dbReference type="Pfam" id="PF05183"/>
    </source>
</evidence>
<keyword evidence="1" id="KW-0808">Transferase</keyword>
<sequence length="1167" mass="131678">MELAVSNIDSFQLSVLSLSDACQSRTGALLLPTYEIGSLFMREYCGKQPRRAIRLGLSRTRLVFRLKPPSILCTVQPAAFPVAGPHKQVQSQKVQQTLSCAARVQQGPTVGIHTIQFGWECRDNTYSIEFEKTGLARSHLIFDEDHRQFRLHLVQSEEVLSIVLRASQVVWASIDPSGAAMFFSLASAPTYEASGSVPDITRRGSIQLSALDSQHEEYTPYTSYSLRVLCGKSAGRYNTLRSMCQAAHISVHSYVYFITRQNIFSVDVRARYNAWLAAELFDIAFQVDAIARAGVMDLQELLKLKPHLEKMRSSLGSSYTAGFIRYLGEEARATSWYTATNPTGPVAVDRLIKFYLRCKKTFNPSMMLPFSDAETFPCYHVTITPSRFILSGPFPERNNRVMRKYASHTSNFLRVDFADEEGFQYRMDRVLDSRRFVRERFGRFLSQGFVLVDRHFDFLQWSQSGLKQHAVWFVKEFQMSHDTVTVDSIIADLGTFHDTPYDPRLMYCPARLGARRALAFTTTDAAVEVEAEEIVVEPDIEDANGKRSFTDGAGLISEELMTAVWEELRKKSRRYRRAHMMPDVIQHRFQGSKGTSTVSRRLPGRVLVIRPSMIKFEATGSRMVEVAAAFTRAGPFRLNRPLIMLLEGLRIRGGYEILKKLQDAVIQETKDAANSLSTAARLLEPHGLGTGFKVSSVFANLARLELDSMPDPFFHRVLNVAIYHILRDLKYHARIPVPGGYTLVGVADPYGYLGEGEVFACVTTSTNAEPIFLEGEMMISRSPTVHPGDVQIVRAIGRPPKGSEFDKHPIMNALVFATIGKRPPASCLGNGDLDGDVYVCTTKEELLPKQTRAPASYDAAARKEVPHQSTQQDMADFVTEFICSDNIGIIASRWLELADKRGIFDPGCLRLAYLHSLATDYPKTGLPVPLEYLPGTDMRRGRPDWSAPETEGSRRFYQSTRYLGRLFREVRLPVPPHPQQPKQTYEERLELGKVTAFFRDDSRASMNAIDAKVHDFVYPYIQAAPLRHQQRIKQVWELFSEYVPRLRSICLSCNLYQRRSAMLTEEEIVAGTIVAHTSQPALRKERMSQMREQISLLTEHIATRLNGDDNNPHEVLKRAWAAYRLPTLRPESFGSKSFRFIAIHEIFDAVKRIVAEDSQAGEGAGDG</sequence>
<dbReference type="GeneID" id="18909645"/>
<keyword evidence="1" id="KW-0696">RNA-directed RNA polymerase</keyword>
<comment type="similarity">
    <text evidence="1">Belongs to the RdRP family.</text>
</comment>
<name>K5VVI9_PHACS</name>
<feature type="domain" description="RDRP core" evidence="2">
    <location>
        <begin position="383"/>
        <end position="970"/>
    </location>
</feature>